<dbReference type="AlphaFoldDB" id="A0A131ZYK2"/>
<dbReference type="Proteomes" id="UP000616769">
    <property type="component" value="Unassembled WGS sequence"/>
</dbReference>
<name>A0A131ZYK2_SARSC</name>
<sequence length="389" mass="44794">MKYSIVSNTKKGKCLIATDRIYVGEIIFEEKPIVCSQFLWNKDCNYDCCQLCLKPLETAEQNVSRLAKQTISLPDAEEFCETDQSKIVQCVCSERYCSEECRQIAFQSFHQYLCPSKLPTKSIEILQNLCELWKSIHYPPETASIMLLIKILVMFKNDKKFAEKLKEFSHETIENNTQIVHKLCGPNFQDQIESIKNMVKSFFNEDEMLNSFWLGENFQSLLALIGKNSQGIGTSAFSTWARNIEHFVANDPHKTSQLNSLLDDLFQKIYEVSGDFLNNEGSGLYELQSCINHSCEANCEIHFPYNNYVLALKASKNIDPGDEITICYLNECMQDRSRHTRTKYLRENYLFDCECSKCQEQINDPDETSEDEADDSDLNSNDDDGMDCD</sequence>
<dbReference type="OrthoDB" id="438641at2759"/>
<dbReference type="PANTHER" id="PTHR46402:SF2">
    <property type="entry name" value="HISTONE-LYSINE N-TRIMETHYLTRANSFERASE SMYD5"/>
    <property type="match status" value="1"/>
</dbReference>
<dbReference type="GO" id="GO:0045814">
    <property type="term" value="P:negative regulation of gene expression, epigenetic"/>
    <property type="evidence" value="ECO:0007669"/>
    <property type="project" value="TreeGrafter"/>
</dbReference>
<gene>
    <name evidence="7" type="ORF">QR98_0018160</name>
    <name evidence="6" type="ORF">SSS_1147</name>
</gene>
<dbReference type="InterPro" id="IPR046341">
    <property type="entry name" value="SET_dom_sf"/>
</dbReference>
<dbReference type="GO" id="GO:0042799">
    <property type="term" value="F:histone H4K20 methyltransferase activity"/>
    <property type="evidence" value="ECO:0007669"/>
    <property type="project" value="TreeGrafter"/>
</dbReference>
<protein>
    <submittedName>
        <fullName evidence="7">SET and MYND domain-containing protein (SMYD)-like protein 1</fullName>
    </submittedName>
    <submittedName>
        <fullName evidence="6">SET and MYND domain-containing protein 5</fullName>
    </submittedName>
</protein>
<evidence type="ECO:0000313" key="8">
    <source>
        <dbReference type="EnsemblMetazoa" id="KAF7492508.1"/>
    </source>
</evidence>
<keyword evidence="2" id="KW-0808">Transferase</keyword>
<dbReference type="InterPro" id="IPR001214">
    <property type="entry name" value="SET_dom"/>
</dbReference>
<dbReference type="SUPFAM" id="SSF82199">
    <property type="entry name" value="SET domain"/>
    <property type="match status" value="1"/>
</dbReference>
<evidence type="ECO:0000256" key="4">
    <source>
        <dbReference type="SAM" id="MobiDB-lite"/>
    </source>
</evidence>
<feature type="compositionally biased region" description="Acidic residues" evidence="4">
    <location>
        <begin position="363"/>
        <end position="389"/>
    </location>
</feature>
<reference evidence="9" key="2">
    <citation type="journal article" date="2020" name="PLoS Negl. Trop. Dis.">
        <title>High-quality nuclear genome for Sarcoptes scabiei-A critical resource for a neglected parasite.</title>
        <authorList>
            <person name="Korhonen P.K."/>
            <person name="Gasser R.B."/>
            <person name="Ma G."/>
            <person name="Wang T."/>
            <person name="Stroehlein A.J."/>
            <person name="Young N.D."/>
            <person name="Ang C.S."/>
            <person name="Fernando D.D."/>
            <person name="Lu H.C."/>
            <person name="Taylor S."/>
            <person name="Reynolds S.L."/>
            <person name="Mofiz E."/>
            <person name="Najaraj S.H."/>
            <person name="Gowda H."/>
            <person name="Madugundu A."/>
            <person name="Renuse S."/>
            <person name="Holt D."/>
            <person name="Pandey A."/>
            <person name="Papenfuss A.T."/>
            <person name="Fischer K."/>
        </authorList>
    </citation>
    <scope>NUCLEOTIDE SEQUENCE [LARGE SCALE GENOMIC DNA]</scope>
</reference>
<dbReference type="GO" id="GO:0032259">
    <property type="term" value="P:methylation"/>
    <property type="evidence" value="ECO:0007669"/>
    <property type="project" value="UniProtKB-KW"/>
</dbReference>
<evidence type="ECO:0000313" key="10">
    <source>
        <dbReference type="Proteomes" id="UP000616769"/>
    </source>
</evidence>
<dbReference type="EnsemblMetazoa" id="SSS_1147s_mrna">
    <property type="protein sequence ID" value="KAF7492508.1"/>
    <property type="gene ID" value="SSS_1147"/>
</dbReference>
<feature type="domain" description="SET" evidence="5">
    <location>
        <begin position="1"/>
        <end position="329"/>
    </location>
</feature>
<reference evidence="6" key="3">
    <citation type="submission" date="2020-01" db="EMBL/GenBank/DDBJ databases">
        <authorList>
            <person name="Korhonen P.K.K."/>
            <person name="Guangxu M.G."/>
            <person name="Wang T.W."/>
            <person name="Stroehlein A.J.S."/>
            <person name="Young N.D."/>
            <person name="Ang C.-S.A."/>
            <person name="Fernando D.W.F."/>
            <person name="Lu H.L."/>
            <person name="Taylor S.T."/>
            <person name="Ehtesham M.E.M."/>
            <person name="Najaraj S.H.N."/>
            <person name="Harsha G.H.G."/>
            <person name="Madugundu A.M."/>
            <person name="Renuse S.R."/>
            <person name="Holt D.H."/>
            <person name="Pandey A.P."/>
            <person name="Papenfuss A.P."/>
            <person name="Gasser R.B.G."/>
            <person name="Fischer K.F."/>
        </authorList>
    </citation>
    <scope>NUCLEOTIDE SEQUENCE</scope>
    <source>
        <strain evidence="6">SSS_KF_BRIS2020</strain>
    </source>
</reference>
<organism evidence="7 10">
    <name type="scientific">Sarcoptes scabiei</name>
    <name type="common">Itch mite</name>
    <name type="synonym">Acarus scabiei</name>
    <dbReference type="NCBI Taxonomy" id="52283"/>
    <lineage>
        <taxon>Eukaryota</taxon>
        <taxon>Metazoa</taxon>
        <taxon>Ecdysozoa</taxon>
        <taxon>Arthropoda</taxon>
        <taxon>Chelicerata</taxon>
        <taxon>Arachnida</taxon>
        <taxon>Acari</taxon>
        <taxon>Acariformes</taxon>
        <taxon>Sarcoptiformes</taxon>
        <taxon>Astigmata</taxon>
        <taxon>Psoroptidia</taxon>
        <taxon>Sarcoptoidea</taxon>
        <taxon>Sarcoptidae</taxon>
        <taxon>Sarcoptinae</taxon>
        <taxon>Sarcoptes</taxon>
    </lineage>
</organism>
<evidence type="ECO:0000256" key="3">
    <source>
        <dbReference type="ARBA" id="ARBA00022691"/>
    </source>
</evidence>
<keyword evidence="1" id="KW-0489">Methyltransferase</keyword>
<dbReference type="Gene3D" id="2.170.270.10">
    <property type="entry name" value="SET domain"/>
    <property type="match status" value="1"/>
</dbReference>
<proteinExistence type="predicted"/>
<keyword evidence="9" id="KW-1185">Reference proteome</keyword>
<dbReference type="PANTHER" id="PTHR46402">
    <property type="entry name" value="SET AND MYND DOMAIN-CONTAINING PROTEIN 5"/>
    <property type="match status" value="1"/>
</dbReference>
<evidence type="ECO:0000313" key="6">
    <source>
        <dbReference type="EMBL" id="KAF7492508.1"/>
    </source>
</evidence>
<dbReference type="Proteomes" id="UP000070412">
    <property type="component" value="Unassembled WGS sequence"/>
</dbReference>
<feature type="region of interest" description="Disordered" evidence="4">
    <location>
        <begin position="362"/>
        <end position="389"/>
    </location>
</feature>
<accession>A0A131ZYK2</accession>
<reference evidence="7 10" key="1">
    <citation type="journal article" date="2015" name="Parasit. Vectors">
        <title>Draft genome of the scabies mite.</title>
        <authorList>
            <person name="Rider S.D.Jr."/>
            <person name="Morgan M.S."/>
            <person name="Arlian L.G."/>
        </authorList>
    </citation>
    <scope>NUCLEOTIDE SEQUENCE [LARGE SCALE GENOMIC DNA]</scope>
    <source>
        <strain evidence="7">Arlian Lab</strain>
    </source>
</reference>
<dbReference type="EMBL" id="JXLN01004836">
    <property type="protein sequence ID" value="KPM03385.1"/>
    <property type="molecule type" value="Genomic_DNA"/>
</dbReference>
<dbReference type="PROSITE" id="PS50280">
    <property type="entry name" value="SET"/>
    <property type="match status" value="1"/>
</dbReference>
<reference evidence="8" key="4">
    <citation type="submission" date="2022-06" db="UniProtKB">
        <authorList>
            <consortium name="EnsemblMetazoa"/>
        </authorList>
    </citation>
    <scope>IDENTIFICATION</scope>
</reference>
<dbReference type="SMART" id="SM00317">
    <property type="entry name" value="SET"/>
    <property type="match status" value="1"/>
</dbReference>
<dbReference type="EMBL" id="WVUK01000056">
    <property type="protein sequence ID" value="KAF7492508.1"/>
    <property type="molecule type" value="Genomic_DNA"/>
</dbReference>
<keyword evidence="3" id="KW-0949">S-adenosyl-L-methionine</keyword>
<dbReference type="Pfam" id="PF00856">
    <property type="entry name" value="SET"/>
    <property type="match status" value="1"/>
</dbReference>
<evidence type="ECO:0000313" key="9">
    <source>
        <dbReference type="Proteomes" id="UP000070412"/>
    </source>
</evidence>
<evidence type="ECO:0000313" key="7">
    <source>
        <dbReference type="EMBL" id="KPM03385.1"/>
    </source>
</evidence>
<evidence type="ECO:0000259" key="5">
    <source>
        <dbReference type="PROSITE" id="PS50280"/>
    </source>
</evidence>
<evidence type="ECO:0000256" key="1">
    <source>
        <dbReference type="ARBA" id="ARBA00022603"/>
    </source>
</evidence>
<dbReference type="VEuPathDB" id="VectorBase:SSCA002564"/>
<evidence type="ECO:0000256" key="2">
    <source>
        <dbReference type="ARBA" id="ARBA00022679"/>
    </source>
</evidence>